<gene>
    <name evidence="2" type="ORF">B9N60_07910</name>
</gene>
<accession>A0A1Y5N7D6</accession>
<dbReference type="PANTHER" id="PTHR45527">
    <property type="entry name" value="NONRIBOSOMAL PEPTIDE SYNTHETASE"/>
    <property type="match status" value="1"/>
</dbReference>
<dbReference type="Pfam" id="PF00501">
    <property type="entry name" value="AMP-binding"/>
    <property type="match status" value="1"/>
</dbReference>
<dbReference type="Gene3D" id="3.40.50.12780">
    <property type="entry name" value="N-terminal domain of ligase-like"/>
    <property type="match status" value="1"/>
</dbReference>
<evidence type="ECO:0000313" key="3">
    <source>
        <dbReference type="Proteomes" id="UP000195893"/>
    </source>
</evidence>
<dbReference type="Gene3D" id="3.30.300.30">
    <property type="match status" value="1"/>
</dbReference>
<dbReference type="CDD" id="cd05930">
    <property type="entry name" value="A_NRPS"/>
    <property type="match status" value="1"/>
</dbReference>
<dbReference type="PANTHER" id="PTHR45527:SF1">
    <property type="entry name" value="FATTY ACID SYNTHASE"/>
    <property type="match status" value="1"/>
</dbReference>
<reference evidence="2 3" key="1">
    <citation type="submission" date="2017-04" db="EMBL/GenBank/DDBJ databases">
        <title>Complete genome of Campylobacter concisus ATCC 33237T and draft genomes for an additional eight well characterized C. concisus strains.</title>
        <authorList>
            <person name="Cornelius A.J."/>
            <person name="Miller W.G."/>
            <person name="Lastovica A.J."/>
            <person name="On S.L."/>
            <person name="French N.P."/>
            <person name="Vandenberg O."/>
            <person name="Biggs P.J."/>
        </authorList>
    </citation>
    <scope>NUCLEOTIDE SEQUENCE [LARGE SCALE GENOMIC DNA]</scope>
    <source>
        <strain evidence="2 3">Lasto127.99</strain>
    </source>
</reference>
<dbReference type="InterPro" id="IPR010071">
    <property type="entry name" value="AA_adenyl_dom"/>
</dbReference>
<dbReference type="InterPro" id="IPR020845">
    <property type="entry name" value="AMP-binding_CS"/>
</dbReference>
<dbReference type="RefSeq" id="WP_087581959.1">
    <property type="nucleotide sequence ID" value="NZ_NDYQ01000013.1"/>
</dbReference>
<dbReference type="PROSITE" id="PS00455">
    <property type="entry name" value="AMP_BINDING"/>
    <property type="match status" value="1"/>
</dbReference>
<name>A0A1Y5N7D6_9BACT</name>
<dbReference type="GO" id="GO:0005737">
    <property type="term" value="C:cytoplasm"/>
    <property type="evidence" value="ECO:0007669"/>
    <property type="project" value="TreeGrafter"/>
</dbReference>
<dbReference type="EMBL" id="NDYQ01000013">
    <property type="protein sequence ID" value="OUT16667.1"/>
    <property type="molecule type" value="Genomic_DNA"/>
</dbReference>
<dbReference type="GO" id="GO:0043041">
    <property type="term" value="P:amino acid activation for nonribosomal peptide biosynthetic process"/>
    <property type="evidence" value="ECO:0007669"/>
    <property type="project" value="TreeGrafter"/>
</dbReference>
<sequence length="498" mass="56689">MIKHASDLLTKTAAKFPDKVAIVSNESRITYTELDRLCKKVASEILRKNIKKEPIFILLKKSIECIVAFLGVLRSGNFYATIAEDSPKDRILSVVKKIEPKLLITSSEFDFSYLNLPTILTNDFENFSIDKSLLEDASIDFVDADLAYILFTSGSTGEPKGFAVNHLNLIDYITWAVEKWGINESDIVANQAYFHFDKSVLDIYPCIFTGATLHILQNSDYAFPSKIIDYFEANNITQTGITPQIITYFANTNALKPLPCLRRVFISGEITPVKQLKEWMRMYPHTKFINLYGPSEVTGICSYYVCHEDLKDDEILPAGRACENIEIFLLDENLNIINKSDVGKRGVVYVRGRCVSQGYYNDTELSKSVFMQNPTNNKFRDYVYKTGDVAYYNDRGELVCVGRADNQIKLAGHRIELGEIESIIGAIEGVKRTACVFCNNKIFAFYESDNEIDIASILKQKLPRYMIPKYFVKIDKFKLNVNTKIDRNALKDLAKEMR</sequence>
<evidence type="ECO:0000313" key="2">
    <source>
        <dbReference type="EMBL" id="OUT16667.1"/>
    </source>
</evidence>
<dbReference type="GO" id="GO:0044550">
    <property type="term" value="P:secondary metabolite biosynthetic process"/>
    <property type="evidence" value="ECO:0007669"/>
    <property type="project" value="TreeGrafter"/>
</dbReference>
<dbReference type="InterPro" id="IPR042099">
    <property type="entry name" value="ANL_N_sf"/>
</dbReference>
<feature type="domain" description="AMP-dependent synthetase/ligase" evidence="1">
    <location>
        <begin position="10"/>
        <end position="360"/>
    </location>
</feature>
<proteinExistence type="predicted"/>
<dbReference type="InterPro" id="IPR045851">
    <property type="entry name" value="AMP-bd_C_sf"/>
</dbReference>
<dbReference type="AlphaFoldDB" id="A0A1Y5N7D6"/>
<comment type="caution">
    <text evidence="2">The sequence shown here is derived from an EMBL/GenBank/DDBJ whole genome shotgun (WGS) entry which is preliminary data.</text>
</comment>
<evidence type="ECO:0000259" key="1">
    <source>
        <dbReference type="Pfam" id="PF00501"/>
    </source>
</evidence>
<dbReference type="SUPFAM" id="SSF56801">
    <property type="entry name" value="Acetyl-CoA synthetase-like"/>
    <property type="match status" value="1"/>
</dbReference>
<dbReference type="NCBIfam" id="TIGR01733">
    <property type="entry name" value="AA-adenyl-dom"/>
    <property type="match status" value="1"/>
</dbReference>
<dbReference type="GO" id="GO:0031177">
    <property type="term" value="F:phosphopantetheine binding"/>
    <property type="evidence" value="ECO:0007669"/>
    <property type="project" value="TreeGrafter"/>
</dbReference>
<organism evidence="2 3">
    <name type="scientific">Campylobacter concisus</name>
    <dbReference type="NCBI Taxonomy" id="199"/>
    <lineage>
        <taxon>Bacteria</taxon>
        <taxon>Pseudomonadati</taxon>
        <taxon>Campylobacterota</taxon>
        <taxon>Epsilonproteobacteria</taxon>
        <taxon>Campylobacterales</taxon>
        <taxon>Campylobacteraceae</taxon>
        <taxon>Campylobacter</taxon>
    </lineage>
</organism>
<dbReference type="InterPro" id="IPR000873">
    <property type="entry name" value="AMP-dep_synth/lig_dom"/>
</dbReference>
<protein>
    <recommendedName>
        <fullName evidence="1">AMP-dependent synthetase/ligase domain-containing protein</fullName>
    </recommendedName>
</protein>
<dbReference type="Proteomes" id="UP000195893">
    <property type="component" value="Unassembled WGS sequence"/>
</dbReference>